<gene>
    <name evidence="1" type="ORF">ANAPHAGO_00669</name>
</gene>
<dbReference type="EMBL" id="CCXQ01000049">
    <property type="protein sequence ID" value="CEG20645.1"/>
    <property type="molecule type" value="Genomic_DNA"/>
</dbReference>
<name>A0A098EFT2_ANAPH</name>
<sequence>MAHVAQYVFDPKYPRQVTRQN</sequence>
<protein>
    <submittedName>
        <fullName evidence="1">Uncharacterized protein</fullName>
    </submittedName>
</protein>
<proteinExistence type="predicted"/>
<accession>A0A098EFT2</accession>
<evidence type="ECO:0000313" key="2">
    <source>
        <dbReference type="Proteomes" id="UP000055047"/>
    </source>
</evidence>
<reference evidence="1 2" key="1">
    <citation type="submission" date="2014-09" db="EMBL/GenBank/DDBJ databases">
        <authorList>
            <person name="Loux Valentin"/>
            <person name="Dugat Thibaut"/>
        </authorList>
    </citation>
    <scope>NUCLEOTIDE SEQUENCE [LARGE SCALE GENOMIC DNA]</scope>
    <source>
        <strain evidence="1 2">BOV-10_179</strain>
    </source>
</reference>
<evidence type="ECO:0000313" key="1">
    <source>
        <dbReference type="EMBL" id="CEG20645.1"/>
    </source>
</evidence>
<organism evidence="1 2">
    <name type="scientific">Anaplasma phagocytophilum</name>
    <name type="common">Ehrlichia phagocytophila</name>
    <dbReference type="NCBI Taxonomy" id="948"/>
    <lineage>
        <taxon>Bacteria</taxon>
        <taxon>Pseudomonadati</taxon>
        <taxon>Pseudomonadota</taxon>
        <taxon>Alphaproteobacteria</taxon>
        <taxon>Rickettsiales</taxon>
        <taxon>Anaplasmataceae</taxon>
        <taxon>Anaplasma</taxon>
        <taxon>phagocytophilum group</taxon>
    </lineage>
</organism>
<dbReference type="AlphaFoldDB" id="A0A098EFT2"/>
<dbReference type="Proteomes" id="UP000055047">
    <property type="component" value="Unassembled WGS sequence"/>
</dbReference>